<organism evidence="4 5">
    <name type="scientific">Zophobas morio</name>
    <dbReference type="NCBI Taxonomy" id="2755281"/>
    <lineage>
        <taxon>Eukaryota</taxon>
        <taxon>Metazoa</taxon>
        <taxon>Ecdysozoa</taxon>
        <taxon>Arthropoda</taxon>
        <taxon>Hexapoda</taxon>
        <taxon>Insecta</taxon>
        <taxon>Pterygota</taxon>
        <taxon>Neoptera</taxon>
        <taxon>Endopterygota</taxon>
        <taxon>Coleoptera</taxon>
        <taxon>Polyphaga</taxon>
        <taxon>Cucujiformia</taxon>
        <taxon>Tenebrionidae</taxon>
        <taxon>Zophobas</taxon>
    </lineage>
</organism>
<dbReference type="PROSITE" id="PS00640">
    <property type="entry name" value="THIOL_PROTEASE_ASN"/>
    <property type="match status" value="1"/>
</dbReference>
<dbReference type="InterPro" id="IPR038765">
    <property type="entry name" value="Papain-like_cys_pep_sf"/>
</dbReference>
<accession>A0AA38ITG0</accession>
<evidence type="ECO:0000313" key="4">
    <source>
        <dbReference type="EMBL" id="KAJ3662910.1"/>
    </source>
</evidence>
<proteinExistence type="inferred from homology"/>
<evidence type="ECO:0000259" key="3">
    <source>
        <dbReference type="SMART" id="SM00645"/>
    </source>
</evidence>
<evidence type="ECO:0000256" key="2">
    <source>
        <dbReference type="ARBA" id="ARBA00023157"/>
    </source>
</evidence>
<reference evidence="4" key="1">
    <citation type="journal article" date="2023" name="G3 (Bethesda)">
        <title>Whole genome assemblies of Zophobas morio and Tenebrio molitor.</title>
        <authorList>
            <person name="Kaur S."/>
            <person name="Stinson S.A."/>
            <person name="diCenzo G.C."/>
        </authorList>
    </citation>
    <scope>NUCLEOTIDE SEQUENCE</scope>
    <source>
        <strain evidence="4">QUZm001</strain>
    </source>
</reference>
<dbReference type="InterPro" id="IPR025660">
    <property type="entry name" value="Pept_his_AS"/>
</dbReference>
<dbReference type="Gene3D" id="3.90.70.10">
    <property type="entry name" value="Cysteine proteinases"/>
    <property type="match status" value="1"/>
</dbReference>
<dbReference type="PROSITE" id="PS00639">
    <property type="entry name" value="THIOL_PROTEASE_HIS"/>
    <property type="match status" value="1"/>
</dbReference>
<name>A0AA38ITG0_9CUCU</name>
<dbReference type="InterPro" id="IPR025661">
    <property type="entry name" value="Pept_asp_AS"/>
</dbReference>
<dbReference type="GO" id="GO:0006508">
    <property type="term" value="P:proteolysis"/>
    <property type="evidence" value="ECO:0007669"/>
    <property type="project" value="InterPro"/>
</dbReference>
<dbReference type="Proteomes" id="UP001168821">
    <property type="component" value="Unassembled WGS sequence"/>
</dbReference>
<dbReference type="AlphaFoldDB" id="A0AA38ITG0"/>
<dbReference type="GO" id="GO:0008234">
    <property type="term" value="F:cysteine-type peptidase activity"/>
    <property type="evidence" value="ECO:0007669"/>
    <property type="project" value="InterPro"/>
</dbReference>
<dbReference type="SMART" id="SM00645">
    <property type="entry name" value="Pept_C1"/>
    <property type="match status" value="1"/>
</dbReference>
<gene>
    <name evidence="4" type="ORF">Zmor_007225</name>
</gene>
<protein>
    <recommendedName>
        <fullName evidence="3">Peptidase C1A papain C-terminal domain-containing protein</fullName>
    </recommendedName>
</protein>
<dbReference type="PANTHER" id="PTHR12411">
    <property type="entry name" value="CYSTEINE PROTEASE FAMILY C1-RELATED"/>
    <property type="match status" value="1"/>
</dbReference>
<dbReference type="InterPro" id="IPR013128">
    <property type="entry name" value="Peptidase_C1A"/>
</dbReference>
<dbReference type="SUPFAM" id="SSF54001">
    <property type="entry name" value="Cysteine proteinases"/>
    <property type="match status" value="1"/>
</dbReference>
<feature type="domain" description="Peptidase C1A papain C-terminal" evidence="3">
    <location>
        <begin position="1"/>
        <end position="122"/>
    </location>
</feature>
<dbReference type="EMBL" id="JALNTZ010000002">
    <property type="protein sequence ID" value="KAJ3662910.1"/>
    <property type="molecule type" value="Genomic_DNA"/>
</dbReference>
<comment type="caution">
    <text evidence="4">The sequence shown here is derived from an EMBL/GenBank/DDBJ whole genome shotgun (WGS) entry which is preliminary data.</text>
</comment>
<evidence type="ECO:0000256" key="1">
    <source>
        <dbReference type="ARBA" id="ARBA00008455"/>
    </source>
</evidence>
<keyword evidence="5" id="KW-1185">Reference proteome</keyword>
<evidence type="ECO:0000313" key="5">
    <source>
        <dbReference type="Proteomes" id="UP001168821"/>
    </source>
</evidence>
<dbReference type="InterPro" id="IPR000668">
    <property type="entry name" value="Peptidase_C1A_C"/>
</dbReference>
<comment type="similarity">
    <text evidence="1">Belongs to the peptidase C1 family.</text>
</comment>
<dbReference type="Pfam" id="PF00112">
    <property type="entry name" value="Peptidase_C1"/>
    <property type="match status" value="1"/>
</dbReference>
<keyword evidence="2" id="KW-1015">Disulfide bond</keyword>
<sequence>MNFSFDETSPLTYDADLRRGSAYSVILNTLQIQTEIMTYGPVEADFSVYEDFFSYKSGVYQHVLGELVGGHSIKILGWGEEEGTPYWLVANSWNEDWGDNGFFKILRGSDECGIEEHVLAGMPAL</sequence>